<feature type="domain" description="Carboxylesterase type B" evidence="4">
    <location>
        <begin position="30"/>
        <end position="333"/>
    </location>
</feature>
<dbReference type="SUPFAM" id="SSF53474">
    <property type="entry name" value="alpha/beta-Hydrolases"/>
    <property type="match status" value="1"/>
</dbReference>
<accession>A0A2A4B1V7</accession>
<evidence type="ECO:0000259" key="4">
    <source>
        <dbReference type="Pfam" id="PF00135"/>
    </source>
</evidence>
<protein>
    <recommendedName>
        <fullName evidence="3">Carboxylic ester hydrolase</fullName>
        <ecNumber evidence="3">3.1.1.-</ecNumber>
    </recommendedName>
</protein>
<dbReference type="InterPro" id="IPR002018">
    <property type="entry name" value="CarbesteraseB"/>
</dbReference>
<dbReference type="GO" id="GO:0016787">
    <property type="term" value="F:hydrolase activity"/>
    <property type="evidence" value="ECO:0007669"/>
    <property type="project" value="UniProtKB-KW"/>
</dbReference>
<evidence type="ECO:0000256" key="2">
    <source>
        <dbReference type="ARBA" id="ARBA00022801"/>
    </source>
</evidence>
<gene>
    <name evidence="5" type="ORF">COC42_13490</name>
</gene>
<dbReference type="EMBL" id="NWMW01000002">
    <property type="protein sequence ID" value="PCD02431.1"/>
    <property type="molecule type" value="Genomic_DNA"/>
</dbReference>
<dbReference type="PANTHER" id="PTHR11559">
    <property type="entry name" value="CARBOXYLESTERASE"/>
    <property type="match status" value="1"/>
</dbReference>
<dbReference type="InterPro" id="IPR050309">
    <property type="entry name" value="Type-B_Carboxylest/Lipase"/>
</dbReference>
<evidence type="ECO:0000313" key="5">
    <source>
        <dbReference type="EMBL" id="PCD02431.1"/>
    </source>
</evidence>
<dbReference type="OrthoDB" id="9775851at2"/>
<sequence length="495" mass="51973">MERCRGGGGDPVRRWLALLLAPATVAAAEPPVVAVTGGQVRGSAAADRLIFRGIRYAAPPLGERRWREPAAVERWRGVADAARAAPACLQNDYGWNRASHVFASEDCLTIDVATPALTGKRPVFVWIHGGSNRAGAGGMTETPMVTKDIVVVSVQYRLGIFGFLAHRGAVEDGHAGNYGLMDQIAGLRWVQANIARFGGDPARVTIAGESAGAQDVGLLIASPAARGLFAQAVMQSGTPNFGLPPRPLDEALWLGDQVDAALGTDGSIAALRRASANALLAADLKLHDARLTADDYLWLRTTIDGTVIPSDPAALMAKAPPRPAIVGSNRFELDLPGGRAARDAFVALSFGANEGAARHFYGLGGRDPAADPRMGSIDQQIATDATFRCPAGRMAMAIAATGAPVWRYDFDLSGDGGRTAHAVDIGYFWGSARAAKLSLLDYWANFARTGNPNGAGLPGWPRFDAGTQRHIVFGNGGVGTGARLREPVCALTEAL</sequence>
<dbReference type="PROSITE" id="PS00122">
    <property type="entry name" value="CARBOXYLESTERASE_B_1"/>
    <property type="match status" value="1"/>
</dbReference>
<dbReference type="InterPro" id="IPR029058">
    <property type="entry name" value="AB_hydrolase_fold"/>
</dbReference>
<dbReference type="Proteomes" id="UP000218366">
    <property type="component" value="Unassembled WGS sequence"/>
</dbReference>
<evidence type="ECO:0000313" key="6">
    <source>
        <dbReference type="Proteomes" id="UP000218366"/>
    </source>
</evidence>
<keyword evidence="2 3" id="KW-0378">Hydrolase</keyword>
<dbReference type="InterPro" id="IPR019826">
    <property type="entry name" value="Carboxylesterase_B_AS"/>
</dbReference>
<dbReference type="EC" id="3.1.1.-" evidence="3"/>
<dbReference type="Gene3D" id="3.40.50.1820">
    <property type="entry name" value="alpha/beta hydrolase"/>
    <property type="match status" value="1"/>
</dbReference>
<dbReference type="Pfam" id="PF00135">
    <property type="entry name" value="COesterase"/>
    <property type="match status" value="2"/>
</dbReference>
<feature type="domain" description="Carboxylesterase type B" evidence="4">
    <location>
        <begin position="379"/>
        <end position="477"/>
    </location>
</feature>
<keyword evidence="6" id="KW-1185">Reference proteome</keyword>
<organism evidence="5 6">
    <name type="scientific">Sphingomonas spermidinifaciens</name>
    <dbReference type="NCBI Taxonomy" id="1141889"/>
    <lineage>
        <taxon>Bacteria</taxon>
        <taxon>Pseudomonadati</taxon>
        <taxon>Pseudomonadota</taxon>
        <taxon>Alphaproteobacteria</taxon>
        <taxon>Sphingomonadales</taxon>
        <taxon>Sphingomonadaceae</taxon>
        <taxon>Sphingomonas</taxon>
    </lineage>
</organism>
<proteinExistence type="inferred from homology"/>
<reference evidence="5 6" key="1">
    <citation type="submission" date="2017-09" db="EMBL/GenBank/DDBJ databases">
        <title>Sphingomonas spermidinifaciens 9NM-10, whole genome shotgun sequence.</title>
        <authorList>
            <person name="Feng G."/>
            <person name="Zhu H."/>
        </authorList>
    </citation>
    <scope>NUCLEOTIDE SEQUENCE [LARGE SCALE GENOMIC DNA]</scope>
    <source>
        <strain evidence="5 6">9NM-10</strain>
    </source>
</reference>
<comment type="caution">
    <text evidence="5">The sequence shown here is derived from an EMBL/GenBank/DDBJ whole genome shotgun (WGS) entry which is preliminary data.</text>
</comment>
<comment type="similarity">
    <text evidence="1 3">Belongs to the type-B carboxylesterase/lipase family.</text>
</comment>
<name>A0A2A4B1V7_9SPHN</name>
<evidence type="ECO:0000256" key="3">
    <source>
        <dbReference type="RuleBase" id="RU361235"/>
    </source>
</evidence>
<evidence type="ECO:0000256" key="1">
    <source>
        <dbReference type="ARBA" id="ARBA00005964"/>
    </source>
</evidence>
<dbReference type="AlphaFoldDB" id="A0A2A4B1V7"/>